<sequence length="61" mass="6664">MKKTILIAALVTASFSAVPGMAQQTAAPPAKDAQVRQQAPDVAEFDKQMAQMQQTMQRMQE</sequence>
<reference evidence="2 3" key="1">
    <citation type="submission" date="2023-12" db="EMBL/GenBank/DDBJ databases">
        <title>A. evansii MAY27, complete genome.</title>
        <authorList>
            <person name="Wang Y."/>
        </authorList>
    </citation>
    <scope>NUCLEOTIDE SEQUENCE [LARGE SCALE GENOMIC DNA]</scope>
    <source>
        <strain evidence="2 3">MAY27</strain>
    </source>
</reference>
<evidence type="ECO:0000313" key="3">
    <source>
        <dbReference type="Proteomes" id="UP001626593"/>
    </source>
</evidence>
<name>A0ABZ1AT67_AROEV</name>
<feature type="chain" id="PRO_5045467100" evidence="1">
    <location>
        <begin position="23"/>
        <end position="61"/>
    </location>
</feature>
<evidence type="ECO:0000256" key="1">
    <source>
        <dbReference type="SAM" id="SignalP"/>
    </source>
</evidence>
<dbReference type="Proteomes" id="UP001626593">
    <property type="component" value="Chromosome"/>
</dbReference>
<dbReference type="EMBL" id="CP141259">
    <property type="protein sequence ID" value="WRL48650.1"/>
    <property type="molecule type" value="Genomic_DNA"/>
</dbReference>
<evidence type="ECO:0000313" key="2">
    <source>
        <dbReference type="EMBL" id="WRL48650.1"/>
    </source>
</evidence>
<keyword evidence="1" id="KW-0732">Signal</keyword>
<organism evidence="2 3">
    <name type="scientific">Aromatoleum evansii</name>
    <name type="common">Azoarcus evansii</name>
    <dbReference type="NCBI Taxonomy" id="59406"/>
    <lineage>
        <taxon>Bacteria</taxon>
        <taxon>Pseudomonadati</taxon>
        <taxon>Pseudomonadota</taxon>
        <taxon>Betaproteobacteria</taxon>
        <taxon>Rhodocyclales</taxon>
        <taxon>Rhodocyclaceae</taxon>
        <taxon>Aromatoleum</taxon>
    </lineage>
</organism>
<proteinExistence type="predicted"/>
<accession>A0ABZ1AT67</accession>
<protein>
    <submittedName>
        <fullName evidence="2">Uncharacterized protein</fullName>
    </submittedName>
</protein>
<gene>
    <name evidence="2" type="ORF">U5817_11525</name>
</gene>
<feature type="signal peptide" evidence="1">
    <location>
        <begin position="1"/>
        <end position="22"/>
    </location>
</feature>
<keyword evidence="3" id="KW-1185">Reference proteome</keyword>
<dbReference type="RefSeq" id="WP_407280858.1">
    <property type="nucleotide sequence ID" value="NZ_CP141259.1"/>
</dbReference>